<keyword evidence="2" id="KW-1185">Reference proteome</keyword>
<dbReference type="EMBL" id="CM041532">
    <property type="protein sequence ID" value="KAI3376701.1"/>
    <property type="molecule type" value="Genomic_DNA"/>
</dbReference>
<reference evidence="1" key="1">
    <citation type="submission" date="2022-04" db="EMBL/GenBank/DDBJ databases">
        <title>Jade perch genome.</title>
        <authorList>
            <person name="Chao B."/>
        </authorList>
    </citation>
    <scope>NUCLEOTIDE SEQUENCE</scope>
    <source>
        <strain evidence="1">CB-2022</strain>
    </source>
</reference>
<evidence type="ECO:0000313" key="2">
    <source>
        <dbReference type="Proteomes" id="UP000831701"/>
    </source>
</evidence>
<proteinExistence type="predicted"/>
<protein>
    <submittedName>
        <fullName evidence="1">Uncharacterized protein</fullName>
    </submittedName>
</protein>
<feature type="non-terminal residue" evidence="1">
    <location>
        <position position="1"/>
    </location>
</feature>
<sequence length="161" mass="18351">QQPPSQRQQNKGADRGLQEEAERGTRPLSINRTMLERVSSFMFLGVHINEDLAWTHHTDFHHKDIQTAALLSQQAAEAQHGLKDPDWLHHRLLCSSCTALNCKALQRVVKAAQHITRTELPPMEDFYTQQYQASFSFLEKEDKNLSPCIDNCGLSDITVKN</sequence>
<dbReference type="Proteomes" id="UP000831701">
    <property type="component" value="Chromosome 2"/>
</dbReference>
<evidence type="ECO:0000313" key="1">
    <source>
        <dbReference type="EMBL" id="KAI3376701.1"/>
    </source>
</evidence>
<feature type="non-terminal residue" evidence="1">
    <location>
        <position position="161"/>
    </location>
</feature>
<gene>
    <name evidence="1" type="ORF">L3Q82_017133</name>
</gene>
<organism evidence="1 2">
    <name type="scientific">Scortum barcoo</name>
    <name type="common">barcoo grunter</name>
    <dbReference type="NCBI Taxonomy" id="214431"/>
    <lineage>
        <taxon>Eukaryota</taxon>
        <taxon>Metazoa</taxon>
        <taxon>Chordata</taxon>
        <taxon>Craniata</taxon>
        <taxon>Vertebrata</taxon>
        <taxon>Euteleostomi</taxon>
        <taxon>Actinopterygii</taxon>
        <taxon>Neopterygii</taxon>
        <taxon>Teleostei</taxon>
        <taxon>Neoteleostei</taxon>
        <taxon>Acanthomorphata</taxon>
        <taxon>Eupercaria</taxon>
        <taxon>Centrarchiformes</taxon>
        <taxon>Terapontoidei</taxon>
        <taxon>Terapontidae</taxon>
        <taxon>Scortum</taxon>
    </lineage>
</organism>
<name>A0ACB8X9V1_9TELE</name>
<accession>A0ACB8X9V1</accession>
<comment type="caution">
    <text evidence="1">The sequence shown here is derived from an EMBL/GenBank/DDBJ whole genome shotgun (WGS) entry which is preliminary data.</text>
</comment>